<dbReference type="InterPro" id="IPR008920">
    <property type="entry name" value="TF_FadR/GntR_C"/>
</dbReference>
<proteinExistence type="predicted"/>
<keyword evidence="2" id="KW-0238">DNA-binding</keyword>
<dbReference type="Gene3D" id="1.20.120.530">
    <property type="entry name" value="GntR ligand-binding domain-like"/>
    <property type="match status" value="1"/>
</dbReference>
<evidence type="ECO:0000256" key="3">
    <source>
        <dbReference type="ARBA" id="ARBA00023163"/>
    </source>
</evidence>
<name>A0A645BVQ0_9ZZZZ</name>
<evidence type="ECO:0000256" key="1">
    <source>
        <dbReference type="ARBA" id="ARBA00023015"/>
    </source>
</evidence>
<evidence type="ECO:0000256" key="2">
    <source>
        <dbReference type="ARBA" id="ARBA00023125"/>
    </source>
</evidence>
<keyword evidence="3" id="KW-0804">Transcription</keyword>
<accession>A0A645BVQ0</accession>
<dbReference type="GO" id="GO:0003677">
    <property type="term" value="F:DNA binding"/>
    <property type="evidence" value="ECO:0007669"/>
    <property type="project" value="UniProtKB-KW"/>
</dbReference>
<evidence type="ECO:0000313" key="4">
    <source>
        <dbReference type="EMBL" id="MPM69277.1"/>
    </source>
</evidence>
<reference evidence="4" key="1">
    <citation type="submission" date="2019-08" db="EMBL/GenBank/DDBJ databases">
        <authorList>
            <person name="Kucharzyk K."/>
            <person name="Murdoch R.W."/>
            <person name="Higgins S."/>
            <person name="Loffler F."/>
        </authorList>
    </citation>
    <scope>NUCLEOTIDE SEQUENCE</scope>
</reference>
<dbReference type="AlphaFoldDB" id="A0A645BVQ0"/>
<gene>
    <name evidence="4" type="ORF">SDC9_116221</name>
</gene>
<evidence type="ECO:0008006" key="5">
    <source>
        <dbReference type="Google" id="ProtNLM"/>
    </source>
</evidence>
<keyword evidence="1" id="KW-0805">Transcription regulation</keyword>
<comment type="caution">
    <text evidence="4">The sequence shown here is derived from an EMBL/GenBank/DDBJ whole genome shotgun (WGS) entry which is preliminary data.</text>
</comment>
<protein>
    <recommendedName>
        <fullName evidence="5">GntR C-terminal domain-containing protein</fullName>
    </recommendedName>
</protein>
<dbReference type="SUPFAM" id="SSF48008">
    <property type="entry name" value="GntR ligand-binding domain-like"/>
    <property type="match status" value="1"/>
</dbReference>
<organism evidence="4">
    <name type="scientific">bioreactor metagenome</name>
    <dbReference type="NCBI Taxonomy" id="1076179"/>
    <lineage>
        <taxon>unclassified sequences</taxon>
        <taxon>metagenomes</taxon>
        <taxon>ecological metagenomes</taxon>
    </lineage>
</organism>
<dbReference type="EMBL" id="VSSQ01022763">
    <property type="protein sequence ID" value="MPM69277.1"/>
    <property type="molecule type" value="Genomic_DNA"/>
</dbReference>
<sequence>MPIIYSGIDVEKVFTMINEEIEYYTVNDHTLIMEFIQARDAAGAEAAMRMHILHAYNLTKRLK</sequence>